<dbReference type="Proteomes" id="UP000184532">
    <property type="component" value="Unassembled WGS sequence"/>
</dbReference>
<evidence type="ECO:0000313" key="2">
    <source>
        <dbReference type="Proteomes" id="UP000184532"/>
    </source>
</evidence>
<dbReference type="EMBL" id="FQWL01000001">
    <property type="protein sequence ID" value="SHG30107.1"/>
    <property type="molecule type" value="Genomic_DNA"/>
</dbReference>
<keyword evidence="2" id="KW-1185">Reference proteome</keyword>
<gene>
    <name evidence="1" type="ORF">SAMN04488116_0842</name>
</gene>
<dbReference type="AlphaFoldDB" id="A0A1M5IP90"/>
<accession>A0A1M5IP90</accession>
<organism evidence="1 2">
    <name type="scientific">Flagellimonas flava</name>
    <dbReference type="NCBI Taxonomy" id="570519"/>
    <lineage>
        <taxon>Bacteria</taxon>
        <taxon>Pseudomonadati</taxon>
        <taxon>Bacteroidota</taxon>
        <taxon>Flavobacteriia</taxon>
        <taxon>Flavobacteriales</taxon>
        <taxon>Flavobacteriaceae</taxon>
        <taxon>Flagellimonas</taxon>
    </lineage>
</organism>
<dbReference type="STRING" id="570519.SAMN04488116_0842"/>
<proteinExistence type="predicted"/>
<sequence>MYYNTHKVIHIYLNQDISENKNRIQFTLKVSASYFKILS</sequence>
<name>A0A1M5IP90_9FLAO</name>
<evidence type="ECO:0000313" key="1">
    <source>
        <dbReference type="EMBL" id="SHG30107.1"/>
    </source>
</evidence>
<reference evidence="2" key="1">
    <citation type="submission" date="2016-11" db="EMBL/GenBank/DDBJ databases">
        <authorList>
            <person name="Varghese N."/>
            <person name="Submissions S."/>
        </authorList>
    </citation>
    <scope>NUCLEOTIDE SEQUENCE [LARGE SCALE GENOMIC DNA]</scope>
    <source>
        <strain evidence="2">DSM 22638</strain>
    </source>
</reference>
<protein>
    <submittedName>
        <fullName evidence="1">Uncharacterized protein</fullName>
    </submittedName>
</protein>